<keyword evidence="1" id="KW-0812">Transmembrane</keyword>
<reference evidence="2 3" key="1">
    <citation type="journal article" date="2016" name="Nat. Commun.">
        <title>Thousands of microbial genomes shed light on interconnected biogeochemical processes in an aquifer system.</title>
        <authorList>
            <person name="Anantharaman K."/>
            <person name="Brown C.T."/>
            <person name="Hug L.A."/>
            <person name="Sharon I."/>
            <person name="Castelle C.J."/>
            <person name="Probst A.J."/>
            <person name="Thomas B.C."/>
            <person name="Singh A."/>
            <person name="Wilkins M.J."/>
            <person name="Karaoz U."/>
            <person name="Brodie E.L."/>
            <person name="Williams K.H."/>
            <person name="Hubbard S.S."/>
            <person name="Banfield J.F."/>
        </authorList>
    </citation>
    <scope>NUCLEOTIDE SEQUENCE [LARGE SCALE GENOMIC DNA]</scope>
</reference>
<dbReference type="AlphaFoldDB" id="A0A1G2KJB6"/>
<evidence type="ECO:0000313" key="3">
    <source>
        <dbReference type="Proteomes" id="UP000179023"/>
    </source>
</evidence>
<dbReference type="STRING" id="1802270.A3C07_03265"/>
<evidence type="ECO:0008006" key="4">
    <source>
        <dbReference type="Google" id="ProtNLM"/>
    </source>
</evidence>
<keyword evidence="1" id="KW-1133">Transmembrane helix</keyword>
<keyword evidence="1" id="KW-0472">Membrane</keyword>
<accession>A0A1G2KJB6</accession>
<evidence type="ECO:0000313" key="2">
    <source>
        <dbReference type="EMBL" id="OGZ99363.1"/>
    </source>
</evidence>
<name>A0A1G2KJB6_9BACT</name>
<protein>
    <recommendedName>
        <fullName evidence="4">DoxX family protein</fullName>
    </recommendedName>
</protein>
<feature type="transmembrane region" description="Helical" evidence="1">
    <location>
        <begin position="55"/>
        <end position="76"/>
    </location>
</feature>
<gene>
    <name evidence="2" type="ORF">A3C07_03265</name>
</gene>
<organism evidence="2 3">
    <name type="scientific">Candidatus Sungbacteria bacterium RIFCSPHIGHO2_02_FULL_47_11</name>
    <dbReference type="NCBI Taxonomy" id="1802270"/>
    <lineage>
        <taxon>Bacteria</taxon>
        <taxon>Candidatus Sungiibacteriota</taxon>
    </lineage>
</organism>
<sequence length="139" mass="15782">MIILKKINPEWSLRLGLGLMYLYSGYDLFMHPTAWVWAIPFWLRVVIGSVAALNSYLRFQGIIEIIFAAVFLAWFLPKGLARWTALLATLEFAAILILAFMPWSETNFLITFRDIGLLGAASALFILLSKENGSRFFTS</sequence>
<feature type="transmembrane region" description="Helical" evidence="1">
    <location>
        <begin position="21"/>
        <end position="43"/>
    </location>
</feature>
<evidence type="ECO:0000256" key="1">
    <source>
        <dbReference type="SAM" id="Phobius"/>
    </source>
</evidence>
<dbReference type="EMBL" id="MHQI01000041">
    <property type="protein sequence ID" value="OGZ99363.1"/>
    <property type="molecule type" value="Genomic_DNA"/>
</dbReference>
<feature type="transmembrane region" description="Helical" evidence="1">
    <location>
        <begin position="83"/>
        <end position="103"/>
    </location>
</feature>
<proteinExistence type="predicted"/>
<comment type="caution">
    <text evidence="2">The sequence shown here is derived from an EMBL/GenBank/DDBJ whole genome shotgun (WGS) entry which is preliminary data.</text>
</comment>
<feature type="transmembrane region" description="Helical" evidence="1">
    <location>
        <begin position="109"/>
        <end position="128"/>
    </location>
</feature>
<dbReference type="Proteomes" id="UP000179023">
    <property type="component" value="Unassembled WGS sequence"/>
</dbReference>